<organism evidence="1 2">
    <name type="scientific">Gossypium trilobum</name>
    <dbReference type="NCBI Taxonomy" id="34281"/>
    <lineage>
        <taxon>Eukaryota</taxon>
        <taxon>Viridiplantae</taxon>
        <taxon>Streptophyta</taxon>
        <taxon>Embryophyta</taxon>
        <taxon>Tracheophyta</taxon>
        <taxon>Spermatophyta</taxon>
        <taxon>Magnoliopsida</taxon>
        <taxon>eudicotyledons</taxon>
        <taxon>Gunneridae</taxon>
        <taxon>Pentapetalae</taxon>
        <taxon>rosids</taxon>
        <taxon>malvids</taxon>
        <taxon>Malvales</taxon>
        <taxon>Malvaceae</taxon>
        <taxon>Malvoideae</taxon>
        <taxon>Gossypium</taxon>
    </lineage>
</organism>
<dbReference type="AlphaFoldDB" id="A0A7J9F7X3"/>
<reference evidence="1 2" key="1">
    <citation type="journal article" date="2019" name="Genome Biol. Evol.">
        <title>Insights into the evolution of the New World diploid cottons (Gossypium, subgenus Houzingenia) based on genome sequencing.</title>
        <authorList>
            <person name="Grover C.E."/>
            <person name="Arick M.A. 2nd"/>
            <person name="Thrash A."/>
            <person name="Conover J.L."/>
            <person name="Sanders W.S."/>
            <person name="Peterson D.G."/>
            <person name="Frelichowski J.E."/>
            <person name="Scheffler J.A."/>
            <person name="Scheffler B.E."/>
            <person name="Wendel J.F."/>
        </authorList>
    </citation>
    <scope>NUCLEOTIDE SEQUENCE [LARGE SCALE GENOMIC DNA]</scope>
    <source>
        <strain evidence="1">8</strain>
        <tissue evidence="1">Leaf</tissue>
    </source>
</reference>
<keyword evidence="2" id="KW-1185">Reference proteome</keyword>
<proteinExistence type="predicted"/>
<protein>
    <submittedName>
        <fullName evidence="1">Uncharacterized protein</fullName>
    </submittedName>
</protein>
<comment type="caution">
    <text evidence="1">The sequence shown here is derived from an EMBL/GenBank/DDBJ whole genome shotgun (WGS) entry which is preliminary data.</text>
</comment>
<gene>
    <name evidence="1" type="ORF">Gotri_004743</name>
</gene>
<name>A0A7J9F7X3_9ROSI</name>
<evidence type="ECO:0000313" key="2">
    <source>
        <dbReference type="Proteomes" id="UP000593568"/>
    </source>
</evidence>
<evidence type="ECO:0000313" key="1">
    <source>
        <dbReference type="EMBL" id="MBA0780665.1"/>
    </source>
</evidence>
<dbReference type="Proteomes" id="UP000593568">
    <property type="component" value="Unassembled WGS sequence"/>
</dbReference>
<accession>A0A7J9F7X3</accession>
<dbReference type="EMBL" id="JABEZW010000011">
    <property type="protein sequence ID" value="MBA0780665.1"/>
    <property type="molecule type" value="Genomic_DNA"/>
</dbReference>
<sequence>MSQNPSSFSNLNVEKYFNKFQGKTFIQEWGFDSSIVLCKEIWHLVRYHRWEHFWTIPKDNVVVPVV</sequence>